<feature type="transmembrane region" description="Helical" evidence="8">
    <location>
        <begin position="272"/>
        <end position="291"/>
    </location>
</feature>
<dbReference type="GO" id="GO:0022857">
    <property type="term" value="F:transmembrane transporter activity"/>
    <property type="evidence" value="ECO:0007669"/>
    <property type="project" value="InterPro"/>
</dbReference>
<dbReference type="InterPro" id="IPR011701">
    <property type="entry name" value="MFS"/>
</dbReference>
<keyword evidence="4" id="KW-0813">Transport</keyword>
<evidence type="ECO:0000256" key="8">
    <source>
        <dbReference type="SAM" id="Phobius"/>
    </source>
</evidence>
<feature type="domain" description="Major facilitator superfamily (MFS) profile" evidence="9">
    <location>
        <begin position="28"/>
        <end position="422"/>
    </location>
</feature>
<evidence type="ECO:0000256" key="7">
    <source>
        <dbReference type="ARBA" id="ARBA00023136"/>
    </source>
</evidence>
<dbReference type="InterPro" id="IPR005829">
    <property type="entry name" value="Sugar_transporter_CS"/>
</dbReference>
<dbReference type="PRINTS" id="PR01035">
    <property type="entry name" value="TCRTETA"/>
</dbReference>
<feature type="transmembrane region" description="Helical" evidence="8">
    <location>
        <begin position="362"/>
        <end position="386"/>
    </location>
</feature>
<reference evidence="11 13" key="2">
    <citation type="submission" date="2017-11" db="EMBL/GenBank/DDBJ databases">
        <title>Molecular characterization of Burkholderia pseudomallei and closely related isolates from Vietnam.</title>
        <authorList>
            <person name="Ustinov D.V."/>
            <person name="Antonov A.S."/>
            <person name="Avdusheva E.F."/>
            <person name="Shpak I.M."/>
            <person name="Zakharova I.B."/>
            <person name="Thi L.A."/>
            <person name="Teteryatnikova N."/>
            <person name="Lopasteyskaya Y.A."/>
            <person name="Kuzyutina J.A."/>
            <person name="Ngo T.N."/>
            <person name="Victorov D.V."/>
        </authorList>
    </citation>
    <scope>NUCLEOTIDE SEQUENCE [LARGE SCALE GENOMIC DNA]</scope>
    <source>
        <strain evidence="11 13">V1512</strain>
    </source>
</reference>
<evidence type="ECO:0000256" key="4">
    <source>
        <dbReference type="ARBA" id="ARBA00022448"/>
    </source>
</evidence>
<evidence type="ECO:0000259" key="9">
    <source>
        <dbReference type="PROSITE" id="PS50850"/>
    </source>
</evidence>
<keyword evidence="7 8" id="KW-0472">Membrane</keyword>
<protein>
    <submittedName>
        <fullName evidence="10">Sugar (And other) transporter family protein</fullName>
    </submittedName>
    <submittedName>
        <fullName evidence="11">Tetracycline resistance MFS efflux pump</fullName>
    </submittedName>
</protein>
<dbReference type="GO" id="GO:0016020">
    <property type="term" value="C:membrane"/>
    <property type="evidence" value="ECO:0007669"/>
    <property type="project" value="UniProtKB-SubCell"/>
</dbReference>
<comment type="similarity">
    <text evidence="3">Belongs to the major facilitator superfamily. TCR/Tet family.</text>
</comment>
<keyword evidence="5 8" id="KW-0812">Transmembrane</keyword>
<dbReference type="EMBL" id="PHRB01000020">
    <property type="protein sequence ID" value="PJO64598.1"/>
    <property type="molecule type" value="Genomic_DNA"/>
</dbReference>
<dbReference type="InterPro" id="IPR001958">
    <property type="entry name" value="Tet-R_TetA/multi-R_MdtG-like"/>
</dbReference>
<evidence type="ECO:0000256" key="5">
    <source>
        <dbReference type="ARBA" id="ARBA00022692"/>
    </source>
</evidence>
<evidence type="ECO:0000256" key="6">
    <source>
        <dbReference type="ARBA" id="ARBA00022989"/>
    </source>
</evidence>
<feature type="transmembrane region" description="Helical" evidence="8">
    <location>
        <begin position="122"/>
        <end position="144"/>
    </location>
</feature>
<dbReference type="Pfam" id="PF07690">
    <property type="entry name" value="MFS_1"/>
    <property type="match status" value="1"/>
</dbReference>
<dbReference type="EMBL" id="JQIM01000009">
    <property type="protein sequence ID" value="KGX11515.1"/>
    <property type="molecule type" value="Genomic_DNA"/>
</dbReference>
<proteinExistence type="inferred from homology"/>
<feature type="transmembrane region" description="Helical" evidence="8">
    <location>
        <begin position="239"/>
        <end position="260"/>
    </location>
</feature>
<feature type="transmembrane region" description="Helical" evidence="8">
    <location>
        <begin position="186"/>
        <end position="204"/>
    </location>
</feature>
<dbReference type="SUPFAM" id="SSF103473">
    <property type="entry name" value="MFS general substrate transporter"/>
    <property type="match status" value="1"/>
</dbReference>
<reference evidence="10 12" key="1">
    <citation type="submission" date="2014-08" db="EMBL/GenBank/DDBJ databases">
        <authorList>
            <person name="Bunnell A."/>
            <person name="Chain P.S."/>
            <person name="Chertkov O."/>
            <person name="Currie B.J."/>
            <person name="Daligault H.E."/>
            <person name="Davenport K.W."/>
            <person name="Davis C."/>
            <person name="Gleasner C.D."/>
            <person name="Johnson S.L."/>
            <person name="Kaestli M."/>
            <person name="Koren S."/>
            <person name="Kunde Y.A."/>
            <person name="Mayo M."/>
            <person name="McMurry K.K."/>
            <person name="Price E.P."/>
            <person name="Reitenga K.G."/>
            <person name="Robison R."/>
            <person name="Rosovitz M.J."/>
            <person name="Sarovich D.S."/>
            <person name="Teshima H."/>
        </authorList>
    </citation>
    <scope>NUCLEOTIDE SEQUENCE [LARGE SCALE GENOMIC DNA]</scope>
    <source>
        <strain evidence="10 12">MSHR44</strain>
    </source>
</reference>
<feature type="transmembrane region" description="Helical" evidence="8">
    <location>
        <begin position="98"/>
        <end position="116"/>
    </location>
</feature>
<dbReference type="AlphaFoldDB" id="A0A095I780"/>
<gene>
    <name evidence="11" type="ORF">CWD88_19830</name>
    <name evidence="10" type="ORF">Y036_3758</name>
</gene>
<dbReference type="Proteomes" id="UP000030475">
    <property type="component" value="Unassembled WGS sequence"/>
</dbReference>
<dbReference type="KEGG" id="but:X994_5863"/>
<evidence type="ECO:0000313" key="12">
    <source>
        <dbReference type="Proteomes" id="UP000030475"/>
    </source>
</evidence>
<evidence type="ECO:0000313" key="11">
    <source>
        <dbReference type="EMBL" id="PJO64598.1"/>
    </source>
</evidence>
<name>A0A095I780_BURPE</name>
<dbReference type="Gene3D" id="1.20.1250.20">
    <property type="entry name" value="MFS general substrate transporter like domains"/>
    <property type="match status" value="1"/>
</dbReference>
<organism evidence="10 12">
    <name type="scientific">Burkholderia pseudomallei</name>
    <name type="common">Pseudomonas pseudomallei</name>
    <dbReference type="NCBI Taxonomy" id="28450"/>
    <lineage>
        <taxon>Bacteria</taxon>
        <taxon>Pseudomonadati</taxon>
        <taxon>Pseudomonadota</taxon>
        <taxon>Betaproteobacteria</taxon>
        <taxon>Burkholderiales</taxon>
        <taxon>Burkholderiaceae</taxon>
        <taxon>Burkholderia</taxon>
        <taxon>pseudomallei group</taxon>
    </lineage>
</organism>
<dbReference type="GeneID" id="93063424"/>
<feature type="transmembrane region" description="Helical" evidence="8">
    <location>
        <begin position="62"/>
        <end position="86"/>
    </location>
</feature>
<comment type="caution">
    <text evidence="10">The sequence shown here is derived from an EMBL/GenBank/DDBJ whole genome shotgun (WGS) entry which is preliminary data.</text>
</comment>
<dbReference type="InterPro" id="IPR036259">
    <property type="entry name" value="MFS_trans_sf"/>
</dbReference>
<dbReference type="PANTHER" id="PTHR23504:SF15">
    <property type="entry name" value="MAJOR FACILITATOR SUPERFAMILY (MFS) PROFILE DOMAIN-CONTAINING PROTEIN"/>
    <property type="match status" value="1"/>
</dbReference>
<evidence type="ECO:0000256" key="3">
    <source>
        <dbReference type="ARBA" id="ARBA00007520"/>
    </source>
</evidence>
<dbReference type="PANTHER" id="PTHR23504">
    <property type="entry name" value="MAJOR FACILITATOR SUPERFAMILY DOMAIN-CONTAINING PROTEIN 10"/>
    <property type="match status" value="1"/>
</dbReference>
<comment type="function">
    <text evidence="1">Resistance to tetracycline by an active tetracycline efflux. This is an energy-dependent process that decreases the accumulation of the antibiotic in whole cells. This protein functions as a metal-tetracycline/H(+) antiporter.</text>
</comment>
<evidence type="ECO:0000313" key="13">
    <source>
        <dbReference type="Proteomes" id="UP000231878"/>
    </source>
</evidence>
<dbReference type="OMA" id="EWYVNIS"/>
<dbReference type="PROSITE" id="PS00216">
    <property type="entry name" value="SUGAR_TRANSPORT_1"/>
    <property type="match status" value="1"/>
</dbReference>
<evidence type="ECO:0000256" key="1">
    <source>
        <dbReference type="ARBA" id="ARBA00003279"/>
    </source>
</evidence>
<feature type="transmembrane region" description="Helical" evidence="8">
    <location>
        <begin position="398"/>
        <end position="415"/>
    </location>
</feature>
<sequence length="429" mass="44194">MDLHERTLDAPGAPAAAAHGAGSRLSREVWIILLTLAVDAVGLGVATPVLPDLLRAVGERPAHVPVMLGSLITCFYFMQFVFGPIVGALSDAWGRRPILLIALGGGALSYAIGATARSYGGLLAAHMLAGIAASSAAVATAYLADVTPPALRARRFALASSVLGLGLIAGPAFGGVLGALGPRVPFVAAGAIAALNFVSAACFLRESLPARRRVPVSWARANLFGSLRLVREDRVFRDLLAAVCLGMLAYGIYLSCFVLANAARLGWGPRENGLALAGLGLGITLTQTLLLPRLVARLGEHRTALVGFGAFVLAYGLYSRADSVALVAAALAVHALSLISDPSVRSLISVHAGPQRQGEYQGALVCLTGLASSIAPLVGGNLFAFFTRAGASTYFPGAPFLAAAVLYALAMLAVWRAMAGAARRRSASH</sequence>
<dbReference type="PROSITE" id="PS50850">
    <property type="entry name" value="MFS"/>
    <property type="match status" value="1"/>
</dbReference>
<comment type="subcellular location">
    <subcellularLocation>
        <location evidence="2">Membrane</location>
        <topology evidence="2">Multi-pass membrane protein</topology>
    </subcellularLocation>
</comment>
<feature type="transmembrane region" description="Helical" evidence="8">
    <location>
        <begin position="156"/>
        <end position="180"/>
    </location>
</feature>
<dbReference type="RefSeq" id="WP_004184673.1">
    <property type="nucleotide sequence ID" value="NZ_AP028072.1"/>
</dbReference>
<evidence type="ECO:0000313" key="10">
    <source>
        <dbReference type="EMBL" id="KGX11515.1"/>
    </source>
</evidence>
<keyword evidence="6 8" id="KW-1133">Transmembrane helix</keyword>
<dbReference type="InterPro" id="IPR020846">
    <property type="entry name" value="MFS_dom"/>
</dbReference>
<feature type="transmembrane region" description="Helical" evidence="8">
    <location>
        <begin position="29"/>
        <end position="50"/>
    </location>
</feature>
<evidence type="ECO:0000256" key="2">
    <source>
        <dbReference type="ARBA" id="ARBA00004141"/>
    </source>
</evidence>
<accession>A0A095I780</accession>
<dbReference type="Proteomes" id="UP000231878">
    <property type="component" value="Unassembled WGS sequence"/>
</dbReference>